<feature type="transmembrane region" description="Helical" evidence="7">
    <location>
        <begin position="20"/>
        <end position="43"/>
    </location>
</feature>
<dbReference type="PANTHER" id="PTHR42810:SF1">
    <property type="entry name" value="PURINE PERMEASE YWDJ-RELATED"/>
    <property type="match status" value="1"/>
</dbReference>
<gene>
    <name evidence="8" type="ORF">MFMK1_003523</name>
</gene>
<feature type="transmembrane region" description="Helical" evidence="7">
    <location>
        <begin position="344"/>
        <end position="366"/>
    </location>
</feature>
<feature type="transmembrane region" description="Helical" evidence="7">
    <location>
        <begin position="192"/>
        <end position="212"/>
    </location>
</feature>
<keyword evidence="9" id="KW-1185">Reference proteome</keyword>
<dbReference type="GO" id="GO:0042907">
    <property type="term" value="F:xanthine transmembrane transporter activity"/>
    <property type="evidence" value="ECO:0007669"/>
    <property type="project" value="TreeGrafter"/>
</dbReference>
<reference evidence="8 9" key="1">
    <citation type="submission" date="2023-04" db="EMBL/GenBank/DDBJ databases">
        <authorList>
            <person name="Hsu D."/>
        </authorList>
    </citation>
    <scope>NUCLEOTIDE SEQUENCE [LARGE SCALE GENOMIC DNA]</scope>
    <source>
        <strain evidence="8 9">MK1</strain>
    </source>
</reference>
<dbReference type="Proteomes" id="UP001329915">
    <property type="component" value="Chromosome"/>
</dbReference>
<evidence type="ECO:0000256" key="4">
    <source>
        <dbReference type="ARBA" id="ARBA00022692"/>
    </source>
</evidence>
<dbReference type="KEGG" id="dbc:MFMK1_003523"/>
<evidence type="ECO:0000256" key="1">
    <source>
        <dbReference type="ARBA" id="ARBA00004141"/>
    </source>
</evidence>
<keyword evidence="5 7" id="KW-1133">Transmembrane helix</keyword>
<feature type="transmembrane region" description="Helical" evidence="7">
    <location>
        <begin position="224"/>
        <end position="253"/>
    </location>
</feature>
<feature type="transmembrane region" description="Helical" evidence="7">
    <location>
        <begin position="161"/>
        <end position="180"/>
    </location>
</feature>
<evidence type="ECO:0000313" key="9">
    <source>
        <dbReference type="Proteomes" id="UP001329915"/>
    </source>
</evidence>
<feature type="transmembrane region" description="Helical" evidence="7">
    <location>
        <begin position="406"/>
        <end position="426"/>
    </location>
</feature>
<keyword evidence="4 7" id="KW-0812">Transmembrane</keyword>
<dbReference type="PANTHER" id="PTHR42810">
    <property type="entry name" value="PURINE PERMEASE C1399.01C-RELATED"/>
    <property type="match status" value="1"/>
</dbReference>
<keyword evidence="6 7" id="KW-0472">Membrane</keyword>
<dbReference type="AlphaFoldDB" id="A0AAU0UT84"/>
<dbReference type="InterPro" id="IPR006043">
    <property type="entry name" value="NCS2"/>
</dbReference>
<dbReference type="RefSeq" id="WP_366923035.1">
    <property type="nucleotide sequence ID" value="NZ_CP121694.1"/>
</dbReference>
<feature type="transmembrane region" description="Helical" evidence="7">
    <location>
        <begin position="274"/>
        <end position="295"/>
    </location>
</feature>
<dbReference type="Pfam" id="PF00860">
    <property type="entry name" value="Xan_ur_permease"/>
    <property type="match status" value="1"/>
</dbReference>
<comment type="similarity">
    <text evidence="2">Belongs to the nucleobase:cation symporter-2 (NCS2) (TC 2.A.40) family.</text>
</comment>
<name>A0AAU0UT84_9FIRM</name>
<comment type="subcellular location">
    <subcellularLocation>
        <location evidence="1">Membrane</location>
        <topology evidence="1">Multi-pass membrane protein</topology>
    </subcellularLocation>
</comment>
<feature type="transmembrane region" description="Helical" evidence="7">
    <location>
        <begin position="55"/>
        <end position="73"/>
    </location>
</feature>
<evidence type="ECO:0000256" key="6">
    <source>
        <dbReference type="ARBA" id="ARBA00023136"/>
    </source>
</evidence>
<sequence>MKQDIKLQYALDDSPPLWELILYGLQWLAISIPTIIIIGRVVAGIETTEPLAQVAYIQKAFFVTGIVLLVQILWGHRLPLILGPAAVLLVSIAASSGSNVDSIYTAIAIGGAVLALTGITGIFGRLLGIFTPRVVASILLLIALTLTPTIMGLVTASNAGVAAQANLIFSLVFVLVLFIAARYLKGIWKATLIVWAIIAGTLVYKLFFPAYAGTMSFDSAAVGYQFLFSGISLSVDWGVILAFLISFLALSINDLGSIQSVGEMIKPDGMEKRISRGTFVTGLGNILSGLMGVIGPVDFSMSPGVIATSRCASRFTLIPTGIGLLVLSFLPAVISFAGTIPSAVIGSVLVYIMCSQISAGLIMAYGSGDFSFDNGLTVGLPLMLGVIISFLPGAVTAGFPPTLRPILGNGFVVGVVAVLVMEHLIIKGRP</sequence>
<keyword evidence="3" id="KW-0813">Transport</keyword>
<evidence type="ECO:0000256" key="3">
    <source>
        <dbReference type="ARBA" id="ARBA00022448"/>
    </source>
</evidence>
<dbReference type="NCBIfam" id="NF037981">
    <property type="entry name" value="NCS2_1"/>
    <property type="match status" value="1"/>
</dbReference>
<protein>
    <submittedName>
        <fullName evidence="8">Purine/pyrimidine permease</fullName>
    </submittedName>
</protein>
<accession>A0AAU0UT84</accession>
<dbReference type="GO" id="GO:0005886">
    <property type="term" value="C:plasma membrane"/>
    <property type="evidence" value="ECO:0007669"/>
    <property type="project" value="TreeGrafter"/>
</dbReference>
<feature type="transmembrane region" description="Helical" evidence="7">
    <location>
        <begin position="134"/>
        <end position="155"/>
    </location>
</feature>
<evidence type="ECO:0000256" key="5">
    <source>
        <dbReference type="ARBA" id="ARBA00022989"/>
    </source>
</evidence>
<proteinExistence type="inferred from homology"/>
<feature type="transmembrane region" description="Helical" evidence="7">
    <location>
        <begin position="103"/>
        <end position="127"/>
    </location>
</feature>
<evidence type="ECO:0000256" key="7">
    <source>
        <dbReference type="SAM" id="Phobius"/>
    </source>
</evidence>
<dbReference type="EMBL" id="CP121694">
    <property type="protein sequence ID" value="WRO23658.1"/>
    <property type="molecule type" value="Genomic_DNA"/>
</dbReference>
<evidence type="ECO:0000256" key="2">
    <source>
        <dbReference type="ARBA" id="ARBA00008821"/>
    </source>
</evidence>
<organism evidence="8 9">
    <name type="scientific">Metallumcola ferriviriculae</name>
    <dbReference type="NCBI Taxonomy" id="3039180"/>
    <lineage>
        <taxon>Bacteria</taxon>
        <taxon>Bacillati</taxon>
        <taxon>Bacillota</taxon>
        <taxon>Clostridia</taxon>
        <taxon>Neomoorellales</taxon>
        <taxon>Desulfitibacteraceae</taxon>
        <taxon>Metallumcola</taxon>
    </lineage>
</organism>
<evidence type="ECO:0000313" key="8">
    <source>
        <dbReference type="EMBL" id="WRO23658.1"/>
    </source>
</evidence>
<feature type="transmembrane region" description="Helical" evidence="7">
    <location>
        <begin position="315"/>
        <end position="337"/>
    </location>
</feature>
<feature type="transmembrane region" description="Helical" evidence="7">
    <location>
        <begin position="378"/>
        <end position="399"/>
    </location>
</feature>